<evidence type="ECO:0000313" key="1">
    <source>
        <dbReference type="EMBL" id="EDR15982.1"/>
    </source>
</evidence>
<dbReference type="GeneID" id="6069229"/>
<dbReference type="EMBL" id="DS547091">
    <property type="protein sequence ID" value="EDR15982.1"/>
    <property type="molecule type" value="Genomic_DNA"/>
</dbReference>
<accession>B0CNR5</accession>
<dbReference type="InParanoid" id="B0CNR5"/>
<dbReference type="Proteomes" id="UP000001194">
    <property type="component" value="Unassembled WGS sequence"/>
</dbReference>
<organism evidence="2">
    <name type="scientific">Laccaria bicolor (strain S238N-H82 / ATCC MYA-4686)</name>
    <name type="common">Bicoloured deceiver</name>
    <name type="synonym">Laccaria laccata var. bicolor</name>
    <dbReference type="NCBI Taxonomy" id="486041"/>
    <lineage>
        <taxon>Eukaryota</taxon>
        <taxon>Fungi</taxon>
        <taxon>Dikarya</taxon>
        <taxon>Basidiomycota</taxon>
        <taxon>Agaricomycotina</taxon>
        <taxon>Agaricomycetes</taxon>
        <taxon>Agaricomycetidae</taxon>
        <taxon>Agaricales</taxon>
        <taxon>Agaricineae</taxon>
        <taxon>Hydnangiaceae</taxon>
        <taxon>Laccaria</taxon>
    </lineage>
</organism>
<dbReference type="RefSeq" id="XP_001874190.1">
    <property type="nucleotide sequence ID" value="XM_001874155.1"/>
</dbReference>
<evidence type="ECO:0000313" key="2">
    <source>
        <dbReference type="Proteomes" id="UP000001194"/>
    </source>
</evidence>
<dbReference type="AlphaFoldDB" id="B0CNR5"/>
<protein>
    <submittedName>
        <fullName evidence="1">Predicted protein</fullName>
    </submittedName>
</protein>
<reference evidence="1 2" key="1">
    <citation type="journal article" date="2008" name="Nature">
        <title>The genome of Laccaria bicolor provides insights into mycorrhizal symbiosis.</title>
        <authorList>
            <person name="Martin F."/>
            <person name="Aerts A."/>
            <person name="Ahren D."/>
            <person name="Brun A."/>
            <person name="Danchin E.G.J."/>
            <person name="Duchaussoy F."/>
            <person name="Gibon J."/>
            <person name="Kohler A."/>
            <person name="Lindquist E."/>
            <person name="Pereda V."/>
            <person name="Salamov A."/>
            <person name="Shapiro H.J."/>
            <person name="Wuyts J."/>
            <person name="Blaudez D."/>
            <person name="Buee M."/>
            <person name="Brokstein P."/>
            <person name="Canbaeck B."/>
            <person name="Cohen D."/>
            <person name="Courty P.E."/>
            <person name="Coutinho P.M."/>
            <person name="Delaruelle C."/>
            <person name="Detter J.C."/>
            <person name="Deveau A."/>
            <person name="DiFazio S."/>
            <person name="Duplessis S."/>
            <person name="Fraissinet-Tachet L."/>
            <person name="Lucic E."/>
            <person name="Frey-Klett P."/>
            <person name="Fourrey C."/>
            <person name="Feussner I."/>
            <person name="Gay G."/>
            <person name="Grimwood J."/>
            <person name="Hoegger P.J."/>
            <person name="Jain P."/>
            <person name="Kilaru S."/>
            <person name="Labbe J."/>
            <person name="Lin Y.C."/>
            <person name="Legue V."/>
            <person name="Le Tacon F."/>
            <person name="Marmeisse R."/>
            <person name="Melayah D."/>
            <person name="Montanini B."/>
            <person name="Muratet M."/>
            <person name="Nehls U."/>
            <person name="Niculita-Hirzel H."/>
            <person name="Oudot-Le Secq M.P."/>
            <person name="Peter M."/>
            <person name="Quesneville H."/>
            <person name="Rajashekar B."/>
            <person name="Reich M."/>
            <person name="Rouhier N."/>
            <person name="Schmutz J."/>
            <person name="Yin T."/>
            <person name="Chalot M."/>
            <person name="Henrissat B."/>
            <person name="Kuees U."/>
            <person name="Lucas S."/>
            <person name="Van de Peer Y."/>
            <person name="Podila G.K."/>
            <person name="Polle A."/>
            <person name="Pukkila P.J."/>
            <person name="Richardson P.M."/>
            <person name="Rouze P."/>
            <person name="Sanders I.R."/>
            <person name="Stajich J.E."/>
            <person name="Tunlid A."/>
            <person name="Tuskan G."/>
            <person name="Grigoriev I.V."/>
        </authorList>
    </citation>
    <scope>NUCLEOTIDE SEQUENCE [LARGE SCALE GENOMIC DNA]</scope>
    <source>
        <strain evidence="2">S238N-H82 / ATCC MYA-4686</strain>
    </source>
</reference>
<dbReference type="KEGG" id="lbc:LACBIDRAFT_301531"/>
<proteinExistence type="predicted"/>
<dbReference type="HOGENOM" id="CLU_3106783_0_0_1"/>
<keyword evidence="2" id="KW-1185">Reference proteome</keyword>
<name>B0CNR5_LACBS</name>
<sequence length="51" mass="5824">MHLSNYCSTLLSTICTASYARSARINTPGNHTPCFFSLSPRFQFSFLRFMV</sequence>
<gene>
    <name evidence="1" type="ORF">LACBIDRAFT_301531</name>
</gene>